<protein>
    <submittedName>
        <fullName evidence="2">Phage baseplate assembly protein V</fullName>
    </submittedName>
</protein>
<dbReference type="Gene3D" id="2.40.50.230">
    <property type="entry name" value="Gp5 N-terminal domain"/>
    <property type="match status" value="1"/>
</dbReference>
<dbReference type="NCBIfam" id="TIGR01644">
    <property type="entry name" value="phage_P2_V"/>
    <property type="match status" value="1"/>
</dbReference>
<feature type="domain" description="Gp5/Type VI secretion system Vgr protein OB-fold" evidence="1">
    <location>
        <begin position="20"/>
        <end position="86"/>
    </location>
</feature>
<evidence type="ECO:0000313" key="3">
    <source>
        <dbReference type="Proteomes" id="UP000281975"/>
    </source>
</evidence>
<accession>A0A420WVL0</accession>
<organism evidence="2 3">
    <name type="scientific">Kushneria sinocarnis</name>
    <dbReference type="NCBI Taxonomy" id="595502"/>
    <lineage>
        <taxon>Bacteria</taxon>
        <taxon>Pseudomonadati</taxon>
        <taxon>Pseudomonadota</taxon>
        <taxon>Gammaproteobacteria</taxon>
        <taxon>Oceanospirillales</taxon>
        <taxon>Halomonadaceae</taxon>
        <taxon>Kushneria</taxon>
    </lineage>
</organism>
<name>A0A420WVL0_9GAMM</name>
<dbReference type="InterPro" id="IPR037026">
    <property type="entry name" value="Vgr_OB-fold_dom_sf"/>
</dbReference>
<dbReference type="InterPro" id="IPR013046">
    <property type="entry name" value="GpV/Gp45"/>
</dbReference>
<dbReference type="EMBL" id="RBIN01000006">
    <property type="protein sequence ID" value="RKR02593.1"/>
    <property type="molecule type" value="Genomic_DNA"/>
</dbReference>
<dbReference type="InterPro" id="IPR006531">
    <property type="entry name" value="Gp5/Vgr_OB"/>
</dbReference>
<dbReference type="AlphaFoldDB" id="A0A420WVL0"/>
<dbReference type="Pfam" id="PF04717">
    <property type="entry name" value="Phage_base_V"/>
    <property type="match status" value="1"/>
</dbReference>
<comment type="caution">
    <text evidence="2">The sequence shown here is derived from an EMBL/GenBank/DDBJ whole genome shotgun (WGS) entry which is preliminary data.</text>
</comment>
<reference evidence="2 3" key="1">
    <citation type="submission" date="2018-10" db="EMBL/GenBank/DDBJ databases">
        <title>Genomic Encyclopedia of Type Strains, Phase IV (KMG-IV): sequencing the most valuable type-strain genomes for metagenomic binning, comparative biology and taxonomic classification.</title>
        <authorList>
            <person name="Goeker M."/>
        </authorList>
    </citation>
    <scope>NUCLEOTIDE SEQUENCE [LARGE SCALE GENOMIC DNA]</scope>
    <source>
        <strain evidence="2 3">DSM 23229</strain>
    </source>
</reference>
<gene>
    <name evidence="2" type="ORF">C7446_2311</name>
</gene>
<keyword evidence="3" id="KW-1185">Reference proteome</keyword>
<dbReference type="Proteomes" id="UP000281975">
    <property type="component" value="Unassembled WGS sequence"/>
</dbReference>
<dbReference type="OrthoDB" id="4931325at2"/>
<evidence type="ECO:0000313" key="2">
    <source>
        <dbReference type="EMBL" id="RKR02593.1"/>
    </source>
</evidence>
<proteinExistence type="predicted"/>
<sequence length="193" mass="20746">MNDGYRLTDLERRLHNLLMVGTIAAVDTQTARCRVEVGSITTTWLPWLTQRAGPDRTWWAPEPGEQVLMLSPSGDTAQAIVLPALYRAAHPAPGERVTHHVTEYADGTRIDYDREAGHLTVDCVGDVTIRGGRTLHIDFGGSITLDASDVTINAPVQVNASVTASGDMVADGVSQVDHIHDGDSGGKTSPPKR</sequence>
<evidence type="ECO:0000259" key="1">
    <source>
        <dbReference type="Pfam" id="PF04717"/>
    </source>
</evidence>
<dbReference type="RefSeq" id="WP_121173230.1">
    <property type="nucleotide sequence ID" value="NZ_RBIN01000006.1"/>
</dbReference>
<dbReference type="Gene3D" id="6.20.150.10">
    <property type="match status" value="1"/>
</dbReference>